<name>A0ACA9SP21_9GLOM</name>
<dbReference type="Proteomes" id="UP000789920">
    <property type="component" value="Unassembled WGS sequence"/>
</dbReference>
<reference evidence="1" key="1">
    <citation type="submission" date="2021-06" db="EMBL/GenBank/DDBJ databases">
        <authorList>
            <person name="Kallberg Y."/>
            <person name="Tangrot J."/>
            <person name="Rosling A."/>
        </authorList>
    </citation>
    <scope>NUCLEOTIDE SEQUENCE</scope>
    <source>
        <strain evidence="1">MA461A</strain>
    </source>
</reference>
<comment type="caution">
    <text evidence="1">The sequence shown here is derived from an EMBL/GenBank/DDBJ whole genome shotgun (WGS) entry which is preliminary data.</text>
</comment>
<evidence type="ECO:0000313" key="1">
    <source>
        <dbReference type="EMBL" id="CAG8844395.1"/>
    </source>
</evidence>
<keyword evidence="2" id="KW-1185">Reference proteome</keyword>
<protein>
    <submittedName>
        <fullName evidence="1">583_t:CDS:1</fullName>
    </submittedName>
</protein>
<sequence>KENKDEEIKRRQNSFAYTRDQLVDFFLDFLDSYDDFDNAEPCTQVFGKFPNTWKRSGFKLYYAIKT</sequence>
<proteinExistence type="predicted"/>
<organism evidence="1 2">
    <name type="scientific">Racocetra persica</name>
    <dbReference type="NCBI Taxonomy" id="160502"/>
    <lineage>
        <taxon>Eukaryota</taxon>
        <taxon>Fungi</taxon>
        <taxon>Fungi incertae sedis</taxon>
        <taxon>Mucoromycota</taxon>
        <taxon>Glomeromycotina</taxon>
        <taxon>Glomeromycetes</taxon>
        <taxon>Diversisporales</taxon>
        <taxon>Gigasporaceae</taxon>
        <taxon>Racocetra</taxon>
    </lineage>
</organism>
<feature type="non-terminal residue" evidence="1">
    <location>
        <position position="66"/>
    </location>
</feature>
<accession>A0ACA9SP21</accession>
<dbReference type="EMBL" id="CAJVQC010142469">
    <property type="protein sequence ID" value="CAG8844395.1"/>
    <property type="molecule type" value="Genomic_DNA"/>
</dbReference>
<gene>
    <name evidence="1" type="ORF">RPERSI_LOCUS33183</name>
</gene>
<evidence type="ECO:0000313" key="2">
    <source>
        <dbReference type="Proteomes" id="UP000789920"/>
    </source>
</evidence>
<feature type="non-terminal residue" evidence="1">
    <location>
        <position position="1"/>
    </location>
</feature>